<evidence type="ECO:0000256" key="1">
    <source>
        <dbReference type="SAM" id="Coils"/>
    </source>
</evidence>
<feature type="region of interest" description="Disordered" evidence="2">
    <location>
        <begin position="535"/>
        <end position="557"/>
    </location>
</feature>
<feature type="region of interest" description="Disordered" evidence="2">
    <location>
        <begin position="479"/>
        <end position="518"/>
    </location>
</feature>
<feature type="compositionally biased region" description="Basic residues" evidence="2">
    <location>
        <begin position="1"/>
        <end position="10"/>
    </location>
</feature>
<sequence length="736" mass="79435">MARRSARLQKRSSTTSSKEAEASTESFASTVSHLETVTETNEPITEKNVSPVTEPEQSVEKKEPVSQLPQPVAATTPSKNKTSTNPLQPATARTPKNRTPIMPSGKEMHPEHHHPSTAKAGVEARWLGLFAMGAHTAPPRAENAHPLAVAQATPTKATTTANKLSMPSADFKFRFRSPSSELSPQTTRIMQNNRTPQQPPHALKGAMQKPVAEEVSDSRKIAVPKGKAARFSDIHMKEFKKMDSIANHPSAFRAAPDRFKPVDKSLKRSPSKADLDKPQSPKKAPAISLKRTQSKMDYTELNEKIEQSKSTIRVVRPSGVATATAPRGALFSPAKRVKHKEDDDAATNRPVPTIELGGQNTPRRGFRSALPRSRPVRSGFMSPTKAALARSQSATTIGETPRELSPSQLVSPSTMSLIAAPEGPQTASKPTVSFPSSPKVPDTVRKARLGLEQEKQRNEQAKKNLEAVKSGNIFKSILRNPNRKFSDDPEKVAAGTHMMSPPPGLGSDKPLPPVPATAPVRKHVNFTASTLEKPKELIKVHEAQSPSPTKPRSASEALAGSVVYPALQSSVDYPKLPENEEASESVKSPSRRLTFGLPGSMPGGFDSMPHPFDFTSNNQVNFGPATKGTIRLVSNTDSSAHTSSLLAANANDAGKKRKAENDESGKENNTRVEEGDSQRSPKKVKMSGDGKMEPPKTPASKLPQASRRLGSAKSTGGKITMSRLAMLATPKRLRKN</sequence>
<evidence type="ECO:0000313" key="4">
    <source>
        <dbReference type="Proteomes" id="UP000799536"/>
    </source>
</evidence>
<feature type="region of interest" description="Disordered" evidence="2">
    <location>
        <begin position="646"/>
        <end position="736"/>
    </location>
</feature>
<feature type="compositionally biased region" description="Basic and acidic residues" evidence="2">
    <location>
        <begin position="255"/>
        <end position="279"/>
    </location>
</feature>
<accession>A0A9P4JJ36</accession>
<evidence type="ECO:0000313" key="3">
    <source>
        <dbReference type="EMBL" id="KAF2197428.1"/>
    </source>
</evidence>
<feature type="compositionally biased region" description="Polar residues" evidence="2">
    <location>
        <begin position="425"/>
        <end position="436"/>
    </location>
</feature>
<keyword evidence="4" id="KW-1185">Reference proteome</keyword>
<dbReference type="Proteomes" id="UP000799536">
    <property type="component" value="Unassembled WGS sequence"/>
</dbReference>
<gene>
    <name evidence="3" type="ORF">GQ43DRAFT_475453</name>
</gene>
<feature type="coiled-coil region" evidence="1">
    <location>
        <begin position="444"/>
        <end position="471"/>
    </location>
</feature>
<reference evidence="3" key="1">
    <citation type="journal article" date="2020" name="Stud. Mycol.">
        <title>101 Dothideomycetes genomes: a test case for predicting lifestyles and emergence of pathogens.</title>
        <authorList>
            <person name="Haridas S."/>
            <person name="Albert R."/>
            <person name="Binder M."/>
            <person name="Bloem J."/>
            <person name="Labutti K."/>
            <person name="Salamov A."/>
            <person name="Andreopoulos B."/>
            <person name="Baker S."/>
            <person name="Barry K."/>
            <person name="Bills G."/>
            <person name="Bluhm B."/>
            <person name="Cannon C."/>
            <person name="Castanera R."/>
            <person name="Culley D."/>
            <person name="Daum C."/>
            <person name="Ezra D."/>
            <person name="Gonzalez J."/>
            <person name="Henrissat B."/>
            <person name="Kuo A."/>
            <person name="Liang C."/>
            <person name="Lipzen A."/>
            <person name="Lutzoni F."/>
            <person name="Magnuson J."/>
            <person name="Mondo S."/>
            <person name="Nolan M."/>
            <person name="Ohm R."/>
            <person name="Pangilinan J."/>
            <person name="Park H.-J."/>
            <person name="Ramirez L."/>
            <person name="Alfaro M."/>
            <person name="Sun H."/>
            <person name="Tritt A."/>
            <person name="Yoshinaga Y."/>
            <person name="Zwiers L.-H."/>
            <person name="Turgeon B."/>
            <person name="Goodwin S."/>
            <person name="Spatafora J."/>
            <person name="Crous P."/>
            <person name="Grigoriev I."/>
        </authorList>
    </citation>
    <scope>NUCLEOTIDE SEQUENCE</scope>
    <source>
        <strain evidence="3">ATCC 74209</strain>
    </source>
</reference>
<feature type="region of interest" description="Disordered" evidence="2">
    <location>
        <begin position="574"/>
        <end position="619"/>
    </location>
</feature>
<feature type="region of interest" description="Disordered" evidence="2">
    <location>
        <begin position="317"/>
        <end position="442"/>
    </location>
</feature>
<feature type="region of interest" description="Disordered" evidence="2">
    <location>
        <begin position="168"/>
        <end position="229"/>
    </location>
</feature>
<feature type="region of interest" description="Disordered" evidence="2">
    <location>
        <begin position="1"/>
        <end position="118"/>
    </location>
</feature>
<dbReference type="OrthoDB" id="5204833at2759"/>
<evidence type="ECO:0000256" key="2">
    <source>
        <dbReference type="SAM" id="MobiDB-lite"/>
    </source>
</evidence>
<dbReference type="EMBL" id="ML994236">
    <property type="protein sequence ID" value="KAF2197428.1"/>
    <property type="molecule type" value="Genomic_DNA"/>
</dbReference>
<feature type="compositionally biased region" description="Polar residues" evidence="2">
    <location>
        <begin position="405"/>
        <end position="416"/>
    </location>
</feature>
<feature type="region of interest" description="Disordered" evidence="2">
    <location>
        <begin position="250"/>
        <end position="303"/>
    </location>
</feature>
<comment type="caution">
    <text evidence="3">The sequence shown here is derived from an EMBL/GenBank/DDBJ whole genome shotgun (WGS) entry which is preliminary data.</text>
</comment>
<feature type="compositionally biased region" description="Basic and acidic residues" evidence="2">
    <location>
        <begin position="659"/>
        <end position="679"/>
    </location>
</feature>
<proteinExistence type="predicted"/>
<dbReference type="AlphaFoldDB" id="A0A9P4JJ36"/>
<keyword evidence="1" id="KW-0175">Coiled coil</keyword>
<organism evidence="3 4">
    <name type="scientific">Delitschia confertaspora ATCC 74209</name>
    <dbReference type="NCBI Taxonomy" id="1513339"/>
    <lineage>
        <taxon>Eukaryota</taxon>
        <taxon>Fungi</taxon>
        <taxon>Dikarya</taxon>
        <taxon>Ascomycota</taxon>
        <taxon>Pezizomycotina</taxon>
        <taxon>Dothideomycetes</taxon>
        <taxon>Pleosporomycetidae</taxon>
        <taxon>Pleosporales</taxon>
        <taxon>Delitschiaceae</taxon>
        <taxon>Delitschia</taxon>
    </lineage>
</organism>
<feature type="compositionally biased region" description="Pro residues" evidence="2">
    <location>
        <begin position="500"/>
        <end position="516"/>
    </location>
</feature>
<evidence type="ECO:0008006" key="5">
    <source>
        <dbReference type="Google" id="ProtNLM"/>
    </source>
</evidence>
<feature type="compositionally biased region" description="Low complexity" evidence="2">
    <location>
        <begin position="12"/>
        <end position="32"/>
    </location>
</feature>
<feature type="compositionally biased region" description="Polar residues" evidence="2">
    <location>
        <begin position="33"/>
        <end position="51"/>
    </location>
</feature>
<feature type="compositionally biased region" description="Polar residues" evidence="2">
    <location>
        <begin position="177"/>
        <end position="196"/>
    </location>
</feature>
<name>A0A9P4JJ36_9PLEO</name>
<feature type="compositionally biased region" description="Polar residues" evidence="2">
    <location>
        <begin position="67"/>
        <end position="88"/>
    </location>
</feature>
<protein>
    <recommendedName>
        <fullName evidence="5">Erythromycin esterase</fullName>
    </recommendedName>
</protein>